<proteinExistence type="predicted"/>
<gene>
    <name evidence="2" type="ORF">BAUCODRAFT_38204</name>
</gene>
<feature type="non-terminal residue" evidence="2">
    <location>
        <position position="124"/>
    </location>
</feature>
<evidence type="ECO:0000256" key="1">
    <source>
        <dbReference type="SAM" id="MobiDB-lite"/>
    </source>
</evidence>
<dbReference type="OrthoDB" id="4765225at2759"/>
<dbReference type="GeneID" id="19113463"/>
<dbReference type="eggNOG" id="ENOG502RHUS">
    <property type="taxonomic scope" value="Eukaryota"/>
</dbReference>
<feature type="compositionally biased region" description="Polar residues" evidence="1">
    <location>
        <begin position="24"/>
        <end position="39"/>
    </location>
</feature>
<feature type="region of interest" description="Disordered" evidence="1">
    <location>
        <begin position="1"/>
        <end position="124"/>
    </location>
</feature>
<dbReference type="OMA" id="EYGQNKP"/>
<dbReference type="STRING" id="717646.M2MLB4"/>
<dbReference type="AlphaFoldDB" id="M2MLB4"/>
<feature type="compositionally biased region" description="Polar residues" evidence="1">
    <location>
        <begin position="64"/>
        <end position="77"/>
    </location>
</feature>
<accession>M2MLB4</accession>
<name>M2MLB4_BAUPA</name>
<evidence type="ECO:0000313" key="3">
    <source>
        <dbReference type="Proteomes" id="UP000011761"/>
    </source>
</evidence>
<dbReference type="Proteomes" id="UP000011761">
    <property type="component" value="Unassembled WGS sequence"/>
</dbReference>
<feature type="compositionally biased region" description="Low complexity" evidence="1">
    <location>
        <begin position="40"/>
        <end position="53"/>
    </location>
</feature>
<dbReference type="HOGENOM" id="CLU_154720_1_0_1"/>
<dbReference type="EMBL" id="KB445562">
    <property type="protein sequence ID" value="EMC92173.1"/>
    <property type="molecule type" value="Genomic_DNA"/>
</dbReference>
<feature type="compositionally biased region" description="Polar residues" evidence="1">
    <location>
        <begin position="83"/>
        <end position="96"/>
    </location>
</feature>
<organism evidence="2 3">
    <name type="scientific">Baudoinia panamericana (strain UAMH 10762)</name>
    <name type="common">Angels' share fungus</name>
    <name type="synonym">Baudoinia compniacensis (strain UAMH 10762)</name>
    <dbReference type="NCBI Taxonomy" id="717646"/>
    <lineage>
        <taxon>Eukaryota</taxon>
        <taxon>Fungi</taxon>
        <taxon>Dikarya</taxon>
        <taxon>Ascomycota</taxon>
        <taxon>Pezizomycotina</taxon>
        <taxon>Dothideomycetes</taxon>
        <taxon>Dothideomycetidae</taxon>
        <taxon>Mycosphaerellales</taxon>
        <taxon>Teratosphaeriaceae</taxon>
        <taxon>Baudoinia</taxon>
    </lineage>
</organism>
<sequence length="124" mass="13035">MAARRAIFRTAPRNTTAFLPRFYASSTRGEAGATTNVRDSPSASQESSSVNSSRGAERHGTSTGGSPDSASVQTPVSHPSEANAATSEEPQPSQDNVRSDPSEPDHVKRQKVEEAGQTPLDPAN</sequence>
<dbReference type="KEGG" id="bcom:BAUCODRAFT_38204"/>
<evidence type="ECO:0000313" key="2">
    <source>
        <dbReference type="EMBL" id="EMC92173.1"/>
    </source>
</evidence>
<protein>
    <submittedName>
        <fullName evidence="2">Uncharacterized protein</fullName>
    </submittedName>
</protein>
<dbReference type="RefSeq" id="XP_007680351.1">
    <property type="nucleotide sequence ID" value="XM_007682161.1"/>
</dbReference>
<keyword evidence="3" id="KW-1185">Reference proteome</keyword>
<reference evidence="2 3" key="1">
    <citation type="journal article" date="2012" name="PLoS Pathog.">
        <title>Diverse lifestyles and strategies of plant pathogenesis encoded in the genomes of eighteen Dothideomycetes fungi.</title>
        <authorList>
            <person name="Ohm R.A."/>
            <person name="Feau N."/>
            <person name="Henrissat B."/>
            <person name="Schoch C.L."/>
            <person name="Horwitz B.A."/>
            <person name="Barry K.W."/>
            <person name="Condon B.J."/>
            <person name="Copeland A.C."/>
            <person name="Dhillon B."/>
            <person name="Glaser F."/>
            <person name="Hesse C.N."/>
            <person name="Kosti I."/>
            <person name="LaButti K."/>
            <person name="Lindquist E.A."/>
            <person name="Lucas S."/>
            <person name="Salamov A.A."/>
            <person name="Bradshaw R.E."/>
            <person name="Ciuffetti L."/>
            <person name="Hamelin R.C."/>
            <person name="Kema G.H.J."/>
            <person name="Lawrence C."/>
            <person name="Scott J.A."/>
            <person name="Spatafora J.W."/>
            <person name="Turgeon B.G."/>
            <person name="de Wit P.J.G.M."/>
            <person name="Zhong S."/>
            <person name="Goodwin S.B."/>
            <person name="Grigoriev I.V."/>
        </authorList>
    </citation>
    <scope>NUCLEOTIDE SEQUENCE [LARGE SCALE GENOMIC DNA]</scope>
    <source>
        <strain evidence="2 3">UAMH 10762</strain>
    </source>
</reference>
<feature type="compositionally biased region" description="Basic and acidic residues" evidence="1">
    <location>
        <begin position="97"/>
        <end position="114"/>
    </location>
</feature>